<name>A0A401SNT0_CHIPU</name>
<dbReference type="AlphaFoldDB" id="A0A401SNT0"/>
<feature type="compositionally biased region" description="Polar residues" evidence="1">
    <location>
        <begin position="215"/>
        <end position="224"/>
    </location>
</feature>
<feature type="compositionally biased region" description="Polar residues" evidence="1">
    <location>
        <begin position="26"/>
        <end position="35"/>
    </location>
</feature>
<reference evidence="2 3" key="1">
    <citation type="journal article" date="2018" name="Nat. Ecol. Evol.">
        <title>Shark genomes provide insights into elasmobranch evolution and the origin of vertebrates.</title>
        <authorList>
            <person name="Hara Y"/>
            <person name="Yamaguchi K"/>
            <person name="Onimaru K"/>
            <person name="Kadota M"/>
            <person name="Koyanagi M"/>
            <person name="Keeley SD"/>
            <person name="Tatsumi K"/>
            <person name="Tanaka K"/>
            <person name="Motone F"/>
            <person name="Kageyama Y"/>
            <person name="Nozu R"/>
            <person name="Adachi N"/>
            <person name="Nishimura O"/>
            <person name="Nakagawa R"/>
            <person name="Tanegashima C"/>
            <person name="Kiyatake I"/>
            <person name="Matsumoto R"/>
            <person name="Murakumo K"/>
            <person name="Nishida K"/>
            <person name="Terakita A"/>
            <person name="Kuratani S"/>
            <person name="Sato K"/>
            <person name="Hyodo S Kuraku.S."/>
        </authorList>
    </citation>
    <scope>NUCLEOTIDE SEQUENCE [LARGE SCALE GENOMIC DNA]</scope>
</reference>
<feature type="region of interest" description="Disordered" evidence="1">
    <location>
        <begin position="26"/>
        <end position="45"/>
    </location>
</feature>
<accession>A0A401SNT0</accession>
<dbReference type="PANTHER" id="PTHR31702:SF2">
    <property type="entry name" value="TESTIS-EXPRESSED PROTEIN 33"/>
    <property type="match status" value="1"/>
</dbReference>
<dbReference type="OrthoDB" id="5977581at2759"/>
<sequence length="309" mass="35053">SLGATMDPECPQFQVSETAAITDQLTKPKTLNTGGQRYPGRSLFGTTLDSKGFYKGLSEEEQKVATVPSDAQPHNQLEQHKYKPESVNIPKSKNCLDLLRTTSPKSRNTNDIKQDVRDDSSEPKRSLKTSLAGRITGRQIDRERSVPCTPSAMTDGTQSPLCVALQQPPSPEVECIIPQNIKHKFRTHVVDELLADDEVKEFLREKEMPAKSSDSEVPSVQPQEQRSDEISWYEKIGYPLRCNIFPGFSGKWQSEVQSTYTKEVHHRFKRSPDHWHGRTTDHLGHWVEMNIIHQKLKKALGELEKHSEN</sequence>
<gene>
    <name evidence="2" type="ORF">chiPu_0010486</name>
</gene>
<evidence type="ECO:0000313" key="2">
    <source>
        <dbReference type="EMBL" id="GCC32026.1"/>
    </source>
</evidence>
<dbReference type="InterPro" id="IPR029234">
    <property type="entry name" value="CIMIP4"/>
</dbReference>
<proteinExistence type="predicted"/>
<keyword evidence="3" id="KW-1185">Reference proteome</keyword>
<evidence type="ECO:0000313" key="3">
    <source>
        <dbReference type="Proteomes" id="UP000287033"/>
    </source>
</evidence>
<comment type="caution">
    <text evidence="2">The sequence shown here is derived from an EMBL/GenBank/DDBJ whole genome shotgun (WGS) entry which is preliminary data.</text>
</comment>
<protein>
    <submittedName>
        <fullName evidence="2">Uncharacterized protein</fullName>
    </submittedName>
</protein>
<organism evidence="2 3">
    <name type="scientific">Chiloscyllium punctatum</name>
    <name type="common">Brownbanded bambooshark</name>
    <name type="synonym">Hemiscyllium punctatum</name>
    <dbReference type="NCBI Taxonomy" id="137246"/>
    <lineage>
        <taxon>Eukaryota</taxon>
        <taxon>Metazoa</taxon>
        <taxon>Chordata</taxon>
        <taxon>Craniata</taxon>
        <taxon>Vertebrata</taxon>
        <taxon>Chondrichthyes</taxon>
        <taxon>Elasmobranchii</taxon>
        <taxon>Galeomorphii</taxon>
        <taxon>Galeoidea</taxon>
        <taxon>Orectolobiformes</taxon>
        <taxon>Hemiscylliidae</taxon>
        <taxon>Chiloscyllium</taxon>
    </lineage>
</organism>
<feature type="region of interest" description="Disordered" evidence="1">
    <location>
        <begin position="65"/>
        <end position="135"/>
    </location>
</feature>
<dbReference type="OMA" id="HWHGRTT"/>
<feature type="compositionally biased region" description="Basic and acidic residues" evidence="1">
    <location>
        <begin position="108"/>
        <end position="125"/>
    </location>
</feature>
<dbReference type="Pfam" id="PF15400">
    <property type="entry name" value="TEX33"/>
    <property type="match status" value="1"/>
</dbReference>
<dbReference type="PANTHER" id="PTHR31702">
    <property type="entry name" value="TESTIS-EXPRESSED PROTEIN 33"/>
    <property type="match status" value="1"/>
</dbReference>
<evidence type="ECO:0000256" key="1">
    <source>
        <dbReference type="SAM" id="MobiDB-lite"/>
    </source>
</evidence>
<dbReference type="EMBL" id="BEZZ01000408">
    <property type="protein sequence ID" value="GCC32026.1"/>
    <property type="molecule type" value="Genomic_DNA"/>
</dbReference>
<feature type="region of interest" description="Disordered" evidence="1">
    <location>
        <begin position="207"/>
        <end position="226"/>
    </location>
</feature>
<feature type="non-terminal residue" evidence="2">
    <location>
        <position position="1"/>
    </location>
</feature>
<dbReference type="Proteomes" id="UP000287033">
    <property type="component" value="Unassembled WGS sequence"/>
</dbReference>